<reference evidence="5" key="3">
    <citation type="submission" date="2014-12" db="EMBL/GenBank/DDBJ databases">
        <authorList>
            <person name="Smet A."/>
        </authorList>
    </citation>
    <scope>NUCLEOTIDE SEQUENCE [LARGE SCALE GENOMIC DNA]</scope>
</reference>
<keyword evidence="5" id="KW-1185">Reference proteome</keyword>
<evidence type="ECO:0000313" key="3">
    <source>
        <dbReference type="EMBL" id="CRF42656.1"/>
    </source>
</evidence>
<organism evidence="4 6">
    <name type="scientific">Helicobacter ailurogastricus</name>
    <dbReference type="NCBI Taxonomy" id="1578720"/>
    <lineage>
        <taxon>Bacteria</taxon>
        <taxon>Pseudomonadati</taxon>
        <taxon>Campylobacterota</taxon>
        <taxon>Epsilonproteobacteria</taxon>
        <taxon>Campylobacterales</taxon>
        <taxon>Helicobacteraceae</taxon>
        <taxon>Helicobacter</taxon>
    </lineage>
</organism>
<feature type="domain" description="Spore protein YkvP/CgeB glycosyl transferase-like" evidence="1">
    <location>
        <begin position="293"/>
        <end position="423"/>
    </location>
</feature>
<reference evidence="6 7" key="2">
    <citation type="submission" date="2014-12" db="EMBL/GenBank/DDBJ databases">
        <authorList>
            <person name="Jaenicke S."/>
        </authorList>
    </citation>
    <scope>NUCLEOTIDE SEQUENCE [LARGE SCALE GENOMIC DNA]</scope>
</reference>
<dbReference type="Pfam" id="PF13524">
    <property type="entry name" value="Glyco_trans_1_2"/>
    <property type="match status" value="1"/>
</dbReference>
<dbReference type="EMBL" id="CDML01000048">
    <property type="protein sequence ID" value="CRF41665.1"/>
    <property type="molecule type" value="Genomic_DNA"/>
</dbReference>
<dbReference type="EMBL" id="CDMH01000038">
    <property type="protein sequence ID" value="CRF42656.1"/>
    <property type="molecule type" value="Genomic_DNA"/>
</dbReference>
<reference evidence="4" key="1">
    <citation type="submission" date="2014-12" db="EMBL/GenBank/DDBJ databases">
        <title>Whole genome sequences of four Staphylococcus schleiferi canine isolates.</title>
        <authorList>
            <person name="Misic A.M."/>
            <person name="Cain C."/>
            <person name="Morris D.O."/>
            <person name="Rankin S."/>
            <person name="Beiting D."/>
        </authorList>
    </citation>
    <scope>NUCLEOTIDE SEQUENCE</scope>
    <source>
        <strain evidence="2">ASB11</strain>
        <strain evidence="3">ASB13</strain>
        <strain evidence="4">ASB9</strain>
    </source>
</reference>
<evidence type="ECO:0000313" key="6">
    <source>
        <dbReference type="Proteomes" id="UP000041394"/>
    </source>
</evidence>
<accession>A0A0K2XH28</accession>
<dbReference type="Proteomes" id="UP000038622">
    <property type="component" value="Unassembled WGS sequence"/>
</dbReference>
<evidence type="ECO:0000313" key="5">
    <source>
        <dbReference type="Proteomes" id="UP000038622"/>
    </source>
</evidence>
<protein>
    <submittedName>
        <fullName evidence="4">Ucharacterized protein, CGEB homolog</fullName>
    </submittedName>
</protein>
<evidence type="ECO:0000313" key="7">
    <source>
        <dbReference type="Proteomes" id="UP000045175"/>
    </source>
</evidence>
<dbReference type="EMBL" id="CDMN01000063">
    <property type="protein sequence ID" value="CRF44898.1"/>
    <property type="molecule type" value="Genomic_DNA"/>
</dbReference>
<dbReference type="STRING" id="1578720.HAL011_14730"/>
<dbReference type="RefSeq" id="WP_082346400.1">
    <property type="nucleotide sequence ID" value="NZ_CDMH01000038.1"/>
</dbReference>
<dbReference type="Proteomes" id="UP000041394">
    <property type="component" value="Unassembled WGS sequence"/>
</dbReference>
<gene>
    <name evidence="2" type="ORF">HAL011_14730</name>
    <name evidence="3" type="ORF">HAL013_08510</name>
    <name evidence="4" type="ORF">HAL09_15180</name>
</gene>
<evidence type="ECO:0000313" key="2">
    <source>
        <dbReference type="EMBL" id="CRF41665.1"/>
    </source>
</evidence>
<dbReference type="Proteomes" id="UP000045175">
    <property type="component" value="Unassembled WGS sequence"/>
</dbReference>
<dbReference type="AlphaFoldDB" id="A0A0K2XH28"/>
<proteinExistence type="predicted"/>
<evidence type="ECO:0000259" key="1">
    <source>
        <dbReference type="Pfam" id="PF13524"/>
    </source>
</evidence>
<dbReference type="InterPro" id="IPR055259">
    <property type="entry name" value="YkvP/CgeB_Glyco_trans-like"/>
</dbReference>
<dbReference type="OrthoDB" id="505636at2"/>
<evidence type="ECO:0000313" key="4">
    <source>
        <dbReference type="EMBL" id="CRF44898.1"/>
    </source>
</evidence>
<name>A0A0K2XH28_9HELI</name>
<sequence>MPTLKAKIRESLKKIPLGHACYKALAWAYHNRFFYLNPHLEQYVDQRLKAYDYNDLYGDLVKTHHKECEHYAHLAAPQEVQTLLERRGFNQVFRDKFKDRKPFVLFAGNDEHQDKSGFIQDLEKLCEKLTLFTKADGSYGTFHYGYQNGTNRFYHICEANSYANTTRILEILDAAPTHAKPDLLIIQGWGWNYTPRDLLQIKHRYKDLKILNLQMDDRFDWHLNKPIGTHAILPFIDCALSTAPERVRWILQEGTPAFYMPLASSLEFYHPLEGVERIYDIGFVGANVGVRGEIIKALEQEGFKVRAYGYGFGGRLPLEETNLFFNQCELVLGCGSVGVGDFVNMKLRDFDAPMSGAAYITTHNKDLELLFRPDSVIFYKDIKDLIHKTRHYLAHKEELVKIRENAFKEASQKHTYEKRLKEVFKELGCA</sequence>